<accession>A0A437RSY8</accession>
<dbReference type="InterPro" id="IPR043504">
    <property type="entry name" value="Peptidase_S1_PA_chymotrypsin"/>
</dbReference>
<evidence type="ECO:0000313" key="7">
    <source>
        <dbReference type="Proteomes" id="UP000285575"/>
    </source>
</evidence>
<dbReference type="Pfam" id="PF00089">
    <property type="entry name" value="Trypsin"/>
    <property type="match status" value="1"/>
</dbReference>
<protein>
    <submittedName>
        <fullName evidence="6">Trypsin-like serine protease</fullName>
    </submittedName>
</protein>
<gene>
    <name evidence="6" type="ORF">EOE66_02665</name>
</gene>
<dbReference type="NCBIfam" id="TIGR02595">
    <property type="entry name" value="PEP_CTERM"/>
    <property type="match status" value="1"/>
</dbReference>
<feature type="transmembrane region" description="Helical" evidence="4">
    <location>
        <begin position="465"/>
        <end position="482"/>
    </location>
</feature>
<evidence type="ECO:0000256" key="1">
    <source>
        <dbReference type="ARBA" id="ARBA00007664"/>
    </source>
</evidence>
<dbReference type="OrthoDB" id="8884718at2"/>
<evidence type="ECO:0000256" key="3">
    <source>
        <dbReference type="SAM" id="MobiDB-lite"/>
    </source>
</evidence>
<evidence type="ECO:0000256" key="4">
    <source>
        <dbReference type="SAM" id="Phobius"/>
    </source>
</evidence>
<dbReference type="Pfam" id="PF07589">
    <property type="entry name" value="PEP-CTERM"/>
    <property type="match status" value="1"/>
</dbReference>
<dbReference type="SUPFAM" id="SSF50494">
    <property type="entry name" value="Trypsin-like serine proteases"/>
    <property type="match status" value="1"/>
</dbReference>
<dbReference type="PROSITE" id="PS50240">
    <property type="entry name" value="TRYPSIN_DOM"/>
    <property type="match status" value="1"/>
</dbReference>
<dbReference type="EMBL" id="SACR01000001">
    <property type="protein sequence ID" value="RVU49883.1"/>
    <property type="molecule type" value="Genomic_DNA"/>
</dbReference>
<keyword evidence="6" id="KW-0645">Protease</keyword>
<dbReference type="InterPro" id="IPR050430">
    <property type="entry name" value="Peptidase_S1"/>
</dbReference>
<dbReference type="PANTHER" id="PTHR24276">
    <property type="entry name" value="POLYSERASE-RELATED"/>
    <property type="match status" value="1"/>
</dbReference>
<feature type="region of interest" description="Disordered" evidence="3">
    <location>
        <begin position="36"/>
        <end position="65"/>
    </location>
</feature>
<dbReference type="SMART" id="SM00020">
    <property type="entry name" value="Tryp_SPc"/>
    <property type="match status" value="1"/>
</dbReference>
<dbReference type="InterPro" id="IPR013424">
    <property type="entry name" value="Ice-binding_C"/>
</dbReference>
<dbReference type="PANTHER" id="PTHR24276:SF98">
    <property type="entry name" value="FI18310P1-RELATED"/>
    <property type="match status" value="1"/>
</dbReference>
<dbReference type="AlphaFoldDB" id="A0A437RSY8"/>
<evidence type="ECO:0000313" key="6">
    <source>
        <dbReference type="EMBL" id="RVU49883.1"/>
    </source>
</evidence>
<organism evidence="6 7">
    <name type="scientific">Rubrivivax rivuli</name>
    <dbReference type="NCBI Taxonomy" id="1862385"/>
    <lineage>
        <taxon>Bacteria</taxon>
        <taxon>Pseudomonadati</taxon>
        <taxon>Pseudomonadota</taxon>
        <taxon>Betaproteobacteria</taxon>
        <taxon>Burkholderiales</taxon>
        <taxon>Sphaerotilaceae</taxon>
        <taxon>Rubrivivax</taxon>
    </lineage>
</organism>
<keyword evidence="4" id="KW-0472">Membrane</keyword>
<dbReference type="PRINTS" id="PR00722">
    <property type="entry name" value="CHYMOTRYPSIN"/>
</dbReference>
<feature type="compositionally biased region" description="Basic residues" evidence="3">
    <location>
        <begin position="39"/>
        <end position="49"/>
    </location>
</feature>
<dbReference type="Proteomes" id="UP000285575">
    <property type="component" value="Unassembled WGS sequence"/>
</dbReference>
<name>A0A437RSY8_9BURK</name>
<dbReference type="InterPro" id="IPR001254">
    <property type="entry name" value="Trypsin_dom"/>
</dbReference>
<reference evidence="6 7" key="1">
    <citation type="submission" date="2019-01" db="EMBL/GenBank/DDBJ databases">
        <authorList>
            <person name="Chen W.-M."/>
        </authorList>
    </citation>
    <scope>NUCLEOTIDE SEQUENCE [LARGE SCALE GENOMIC DNA]</scope>
    <source>
        <strain evidence="6 7">KYPY4</strain>
    </source>
</reference>
<dbReference type="GO" id="GO:0006508">
    <property type="term" value="P:proteolysis"/>
    <property type="evidence" value="ECO:0007669"/>
    <property type="project" value="UniProtKB-KW"/>
</dbReference>
<dbReference type="PROSITE" id="PS00134">
    <property type="entry name" value="TRYPSIN_HIS"/>
    <property type="match status" value="1"/>
</dbReference>
<dbReference type="Gene3D" id="2.40.10.10">
    <property type="entry name" value="Trypsin-like serine proteases"/>
    <property type="match status" value="1"/>
</dbReference>
<keyword evidence="6" id="KW-0378">Hydrolase</keyword>
<evidence type="ECO:0000256" key="2">
    <source>
        <dbReference type="ARBA" id="ARBA00023157"/>
    </source>
</evidence>
<keyword evidence="7" id="KW-1185">Reference proteome</keyword>
<keyword evidence="2" id="KW-1015">Disulfide bond</keyword>
<keyword evidence="4" id="KW-1133">Transmembrane helix</keyword>
<feature type="compositionally biased region" description="Low complexity" evidence="3">
    <location>
        <begin position="50"/>
        <end position="63"/>
    </location>
</feature>
<dbReference type="GO" id="GO:0004252">
    <property type="term" value="F:serine-type endopeptidase activity"/>
    <property type="evidence" value="ECO:0007669"/>
    <property type="project" value="InterPro"/>
</dbReference>
<dbReference type="InterPro" id="IPR009003">
    <property type="entry name" value="Peptidase_S1_PA"/>
</dbReference>
<dbReference type="InterPro" id="IPR018114">
    <property type="entry name" value="TRYPSIN_HIS"/>
</dbReference>
<sequence>MGRANASAAWYCRSALSKNCCWMRCSSMDTHHMTGFRRVGSRPQRRPRPVRVSPARTTPPRTRGYSGPLGSGLCRFCTAIAGYDPAMSTVCGPHWRPFNFTESIHHMKTRILKTAFTALALAASMAASAADGARTNVASGSFNGLQWTAQSLLTGFATAGTGTASAAGDAAYLPSFPASTGVVGLLMATTAGNFICTGTLLPDRQSILTAGHCVSDGAGTANPLSTTVFFQPPTGLSPTASIFNNPAATSRTVTNYFVNSGYTGEVIDQNDIAVLRLNAPAPDWAVSHGIYTGGDLTGQNFTVNGYGRLGTGAGGTNTATGRLRTGDNRYDFRFGDSAFGPGYWNGAFGTASVEFSYLSDFDNGLALNDASCRLAADPDFTIPAGSAQFCNTGVGIREVGVAGGDSGGPNFINGLISGVNSYGLSFGTAYGDVNTTLNSSFGEFSGYVPTFIHADFINASMVPEASTYLMMGLGLIGIGAVARRRRTQA</sequence>
<comment type="caution">
    <text evidence="6">The sequence shown here is derived from an EMBL/GenBank/DDBJ whole genome shotgun (WGS) entry which is preliminary data.</text>
</comment>
<evidence type="ECO:0000259" key="5">
    <source>
        <dbReference type="PROSITE" id="PS50240"/>
    </source>
</evidence>
<proteinExistence type="inferred from homology"/>
<dbReference type="InterPro" id="IPR001314">
    <property type="entry name" value="Peptidase_S1A"/>
</dbReference>
<comment type="similarity">
    <text evidence="1">Belongs to the peptidase S1 family.</text>
</comment>
<feature type="domain" description="Peptidase S1" evidence="5">
    <location>
        <begin position="157"/>
        <end position="462"/>
    </location>
</feature>
<keyword evidence="4" id="KW-0812">Transmembrane</keyword>